<comment type="caution">
    <text evidence="1">The sequence shown here is derived from an EMBL/GenBank/DDBJ whole genome shotgun (WGS) entry which is preliminary data.</text>
</comment>
<reference evidence="2" key="1">
    <citation type="journal article" date="2019" name="Int. J. Syst. Evol. Microbiol.">
        <title>The Global Catalogue of Microorganisms (GCM) 10K type strain sequencing project: providing services to taxonomists for standard genome sequencing and annotation.</title>
        <authorList>
            <consortium name="The Broad Institute Genomics Platform"/>
            <consortium name="The Broad Institute Genome Sequencing Center for Infectious Disease"/>
            <person name="Wu L."/>
            <person name="Ma J."/>
        </authorList>
    </citation>
    <scope>NUCLEOTIDE SEQUENCE [LARGE SCALE GENOMIC DNA]</scope>
    <source>
        <strain evidence="2">NBRC 109341</strain>
    </source>
</reference>
<protein>
    <recommendedName>
        <fullName evidence="3">Minor tail protein</fullName>
    </recommendedName>
</protein>
<keyword evidence="2" id="KW-1185">Reference proteome</keyword>
<accession>A0ABQ6C164</accession>
<organism evidence="1 2">
    <name type="scientific">Hydrogenophaga electricum</name>
    <dbReference type="NCBI Taxonomy" id="1230953"/>
    <lineage>
        <taxon>Bacteria</taxon>
        <taxon>Pseudomonadati</taxon>
        <taxon>Pseudomonadota</taxon>
        <taxon>Betaproteobacteria</taxon>
        <taxon>Burkholderiales</taxon>
        <taxon>Comamonadaceae</taxon>
        <taxon>Hydrogenophaga</taxon>
    </lineage>
</organism>
<proteinExistence type="predicted"/>
<gene>
    <name evidence="1" type="ORF">GCM10007935_10350</name>
</gene>
<evidence type="ECO:0008006" key="3">
    <source>
        <dbReference type="Google" id="ProtNLM"/>
    </source>
</evidence>
<evidence type="ECO:0000313" key="1">
    <source>
        <dbReference type="EMBL" id="GLS13605.1"/>
    </source>
</evidence>
<dbReference type="EMBL" id="BSPB01000005">
    <property type="protein sequence ID" value="GLS13605.1"/>
    <property type="molecule type" value="Genomic_DNA"/>
</dbReference>
<evidence type="ECO:0000313" key="2">
    <source>
        <dbReference type="Proteomes" id="UP001156903"/>
    </source>
</evidence>
<dbReference type="RefSeq" id="WP_284306952.1">
    <property type="nucleotide sequence ID" value="NZ_BSPB01000005.1"/>
</dbReference>
<name>A0ABQ6C164_9BURK</name>
<sequence length="390" mass="40559">MTAPQRTPWGLWRAVVNPLDYLLSKAAFLLDVNNDTLPPGLVFTGDANRTYFGPDGVLRTAGVNEWPVEYDPVTLKRVDRKIWEARTNQVLNSNIVTPGPGSTYVQDGPALLSGVPSQRLTVAGSRFLRDVALTANGTVALSWWIWTATAGRAMQLILKDYTSDTVRATTNFVSVAGWQRVAVVGAVAGAGNGCRAEWAGPVVGDCFFGMQVETGSFVTPYIITGAAAVTRATPSAALSGSAFSAVWNPSGGTLFTEASQPALVGASKTAVGVSNGGGTNRTSHYVNSAGAINLYTNPAPSTIVTGPNAAAGVLWRRATSFAAGTCSTSANGGGVVERAHTMDLAAMNVLTLGNAFPGASEHWNGGIKRAAYIPTALPNRLLQSLGMAGL</sequence>
<dbReference type="Proteomes" id="UP001156903">
    <property type="component" value="Unassembled WGS sequence"/>
</dbReference>